<proteinExistence type="predicted"/>
<evidence type="ECO:0000313" key="1">
    <source>
        <dbReference type="EMBL" id="ETO07928.1"/>
    </source>
</evidence>
<keyword evidence="2" id="KW-1185">Reference proteome</keyword>
<dbReference type="EMBL" id="ASPP01025550">
    <property type="protein sequence ID" value="ETO07928.1"/>
    <property type="molecule type" value="Genomic_DNA"/>
</dbReference>
<reference evidence="1 2" key="1">
    <citation type="journal article" date="2013" name="Curr. Biol.">
        <title>The Genome of the Foraminiferan Reticulomyxa filosa.</title>
        <authorList>
            <person name="Glockner G."/>
            <person name="Hulsmann N."/>
            <person name="Schleicher M."/>
            <person name="Noegel A.A."/>
            <person name="Eichinger L."/>
            <person name="Gallinger C."/>
            <person name="Pawlowski J."/>
            <person name="Sierra R."/>
            <person name="Euteneuer U."/>
            <person name="Pillet L."/>
            <person name="Moustafa A."/>
            <person name="Platzer M."/>
            <person name="Groth M."/>
            <person name="Szafranski K."/>
            <person name="Schliwa M."/>
        </authorList>
    </citation>
    <scope>NUCLEOTIDE SEQUENCE [LARGE SCALE GENOMIC DNA]</scope>
</reference>
<dbReference type="AlphaFoldDB" id="X6M1B6"/>
<evidence type="ECO:0000313" key="2">
    <source>
        <dbReference type="Proteomes" id="UP000023152"/>
    </source>
</evidence>
<comment type="caution">
    <text evidence="1">The sequence shown here is derived from an EMBL/GenBank/DDBJ whole genome shotgun (WGS) entry which is preliminary data.</text>
</comment>
<name>X6M1B6_RETFI</name>
<organism evidence="1 2">
    <name type="scientific">Reticulomyxa filosa</name>
    <dbReference type="NCBI Taxonomy" id="46433"/>
    <lineage>
        <taxon>Eukaryota</taxon>
        <taxon>Sar</taxon>
        <taxon>Rhizaria</taxon>
        <taxon>Retaria</taxon>
        <taxon>Foraminifera</taxon>
        <taxon>Monothalamids</taxon>
        <taxon>Reticulomyxidae</taxon>
        <taxon>Reticulomyxa</taxon>
    </lineage>
</organism>
<sequence>MDKQHYFDNCIKFVRFDMIKESTNHYKKVLHFQIIAALVSICESQKKKIENDNRTQVSSSKRDVNGSSKKFDKKTRLPLFNISNILLFEICIGLKQEEARDAIHKSTTFKQVYVCKLWLPIICQHSSLVENTQNRVSTGCLYFQ</sequence>
<protein>
    <submittedName>
        <fullName evidence="1">Uncharacterized protein</fullName>
    </submittedName>
</protein>
<accession>X6M1B6</accession>
<gene>
    <name evidence="1" type="ORF">RFI_29461</name>
</gene>
<dbReference type="Proteomes" id="UP000023152">
    <property type="component" value="Unassembled WGS sequence"/>
</dbReference>